<reference evidence="2 3" key="1">
    <citation type="submission" date="2019-04" db="EMBL/GenBank/DDBJ databases">
        <title>An improved genome assembly and genetic linkage map for asparagus bean, Vigna unguiculata ssp. sesquipedialis.</title>
        <authorList>
            <person name="Xia Q."/>
            <person name="Zhang R."/>
            <person name="Dong Y."/>
        </authorList>
    </citation>
    <scope>NUCLEOTIDE SEQUENCE [LARGE SCALE GENOMIC DNA]</scope>
    <source>
        <tissue evidence="2">Leaf</tissue>
    </source>
</reference>
<dbReference type="Proteomes" id="UP000501690">
    <property type="component" value="Linkage Group LG11"/>
</dbReference>
<name>A0A4D6NQ50_VIGUN</name>
<accession>A0A4D6NQ50</accession>
<sequence>MPSKKGPVRGRSTITWILLCSHQVVGGHRKRRYSRKTCQARRSLGSRSYHPTTPKVSPLRVYD</sequence>
<feature type="compositionally biased region" description="Polar residues" evidence="1">
    <location>
        <begin position="45"/>
        <end position="55"/>
    </location>
</feature>
<proteinExistence type="predicted"/>
<feature type="compositionally biased region" description="Basic residues" evidence="1">
    <location>
        <begin position="29"/>
        <end position="39"/>
    </location>
</feature>
<evidence type="ECO:0000313" key="2">
    <source>
        <dbReference type="EMBL" id="QCE15061.1"/>
    </source>
</evidence>
<dbReference type="EMBL" id="CP039355">
    <property type="protein sequence ID" value="QCE15061.1"/>
    <property type="molecule type" value="Genomic_DNA"/>
</dbReference>
<evidence type="ECO:0000256" key="1">
    <source>
        <dbReference type="SAM" id="MobiDB-lite"/>
    </source>
</evidence>
<keyword evidence="3" id="KW-1185">Reference proteome</keyword>
<dbReference type="AlphaFoldDB" id="A0A4D6NQ50"/>
<evidence type="ECO:0000313" key="3">
    <source>
        <dbReference type="Proteomes" id="UP000501690"/>
    </source>
</evidence>
<organism evidence="2 3">
    <name type="scientific">Vigna unguiculata</name>
    <name type="common">Cowpea</name>
    <dbReference type="NCBI Taxonomy" id="3917"/>
    <lineage>
        <taxon>Eukaryota</taxon>
        <taxon>Viridiplantae</taxon>
        <taxon>Streptophyta</taxon>
        <taxon>Embryophyta</taxon>
        <taxon>Tracheophyta</taxon>
        <taxon>Spermatophyta</taxon>
        <taxon>Magnoliopsida</taxon>
        <taxon>eudicotyledons</taxon>
        <taxon>Gunneridae</taxon>
        <taxon>Pentapetalae</taxon>
        <taxon>rosids</taxon>
        <taxon>fabids</taxon>
        <taxon>Fabales</taxon>
        <taxon>Fabaceae</taxon>
        <taxon>Papilionoideae</taxon>
        <taxon>50 kb inversion clade</taxon>
        <taxon>NPAAA clade</taxon>
        <taxon>indigoferoid/millettioid clade</taxon>
        <taxon>Phaseoleae</taxon>
        <taxon>Vigna</taxon>
    </lineage>
</organism>
<gene>
    <name evidence="2" type="ORF">DEO72_LG11g2069</name>
</gene>
<feature type="region of interest" description="Disordered" evidence="1">
    <location>
        <begin position="29"/>
        <end position="63"/>
    </location>
</feature>
<protein>
    <submittedName>
        <fullName evidence="2">Uncharacterized protein</fullName>
    </submittedName>
</protein>